<sequence>MVDRETFRRELIGDFNRLSDLIVRYAKGDYAVRFERDLLTEVVQIKTRLMSVPDAEWDRRLEETQDRVAAVREAHRQRLSLLGRFRMDLQDLVEPGAGL</sequence>
<gene>
    <name evidence="1" type="ORF">A3F84_12015</name>
</gene>
<evidence type="ECO:0000313" key="1">
    <source>
        <dbReference type="EMBL" id="OGG50175.1"/>
    </source>
</evidence>
<dbReference type="EMBL" id="MFKF01000212">
    <property type="protein sequence ID" value="OGG50175.1"/>
    <property type="molecule type" value="Genomic_DNA"/>
</dbReference>
<name>A0A1F6CM13_HANXR</name>
<protein>
    <submittedName>
        <fullName evidence="1">Uncharacterized protein</fullName>
    </submittedName>
</protein>
<dbReference type="Proteomes" id="UP000178606">
    <property type="component" value="Unassembled WGS sequence"/>
</dbReference>
<dbReference type="AlphaFoldDB" id="A0A1F6CM13"/>
<reference evidence="1 2" key="1">
    <citation type="journal article" date="2016" name="Nat. Commun.">
        <title>Thousands of microbial genomes shed light on interconnected biogeochemical processes in an aquifer system.</title>
        <authorList>
            <person name="Anantharaman K."/>
            <person name="Brown C.T."/>
            <person name="Hug L.A."/>
            <person name="Sharon I."/>
            <person name="Castelle C.J."/>
            <person name="Probst A.J."/>
            <person name="Thomas B.C."/>
            <person name="Singh A."/>
            <person name="Wilkins M.J."/>
            <person name="Karaoz U."/>
            <person name="Brodie E.L."/>
            <person name="Williams K.H."/>
            <person name="Hubbard S.S."/>
            <person name="Banfield J.F."/>
        </authorList>
    </citation>
    <scope>NUCLEOTIDE SEQUENCE [LARGE SCALE GENOMIC DNA]</scope>
    <source>
        <strain evidence="2">RIFCSPLOWO2_12_FULL_64_10</strain>
    </source>
</reference>
<evidence type="ECO:0000313" key="2">
    <source>
        <dbReference type="Proteomes" id="UP000178606"/>
    </source>
</evidence>
<organism evidence="1 2">
    <name type="scientific">Handelsmanbacteria sp. (strain RIFCSPLOWO2_12_FULL_64_10)</name>
    <dbReference type="NCBI Taxonomy" id="1817868"/>
    <lineage>
        <taxon>Bacteria</taxon>
        <taxon>Candidatus Handelsmaniibacteriota</taxon>
    </lineage>
</organism>
<comment type="caution">
    <text evidence="1">The sequence shown here is derived from an EMBL/GenBank/DDBJ whole genome shotgun (WGS) entry which is preliminary data.</text>
</comment>
<accession>A0A1F6CM13</accession>
<proteinExistence type="predicted"/>